<protein>
    <submittedName>
        <fullName evidence="2">Dipicolinic acid synthetase, B subunit</fullName>
    </submittedName>
</protein>
<dbReference type="InterPro" id="IPR003382">
    <property type="entry name" value="Flavoprotein"/>
</dbReference>
<dbReference type="eggNOG" id="COG0452">
    <property type="taxonomic scope" value="Bacteria"/>
</dbReference>
<dbReference type="InParanoid" id="B2A3B0"/>
<dbReference type="EMBL" id="CP001034">
    <property type="protein sequence ID" value="ACB85040.1"/>
    <property type="molecule type" value="Genomic_DNA"/>
</dbReference>
<dbReference type="SUPFAM" id="SSF52507">
    <property type="entry name" value="Homo-oligomeric flavin-containing Cys decarboxylases, HFCD"/>
    <property type="match status" value="1"/>
</dbReference>
<dbReference type="KEGG" id="nth:Nther_1457"/>
<evidence type="ECO:0000313" key="2">
    <source>
        <dbReference type="EMBL" id="ACB85040.1"/>
    </source>
</evidence>
<accession>B2A3B0</accession>
<proteinExistence type="predicted"/>
<dbReference type="NCBIfam" id="TIGR02852">
    <property type="entry name" value="spore_dpaB"/>
    <property type="match status" value="1"/>
</dbReference>
<keyword evidence="3" id="KW-1185">Reference proteome</keyword>
<dbReference type="AlphaFoldDB" id="B2A3B0"/>
<dbReference type="FunCoup" id="B2A3B0">
    <property type="interactions" value="31"/>
</dbReference>
<dbReference type="GO" id="GO:0003824">
    <property type="term" value="F:catalytic activity"/>
    <property type="evidence" value="ECO:0007669"/>
    <property type="project" value="InterPro"/>
</dbReference>
<dbReference type="STRING" id="457570.Nther_1457"/>
<organism evidence="2 3">
    <name type="scientific">Natranaerobius thermophilus (strain ATCC BAA-1301 / DSM 18059 / JW/NM-WN-LF)</name>
    <dbReference type="NCBI Taxonomy" id="457570"/>
    <lineage>
        <taxon>Bacteria</taxon>
        <taxon>Bacillati</taxon>
        <taxon>Bacillota</taxon>
        <taxon>Clostridia</taxon>
        <taxon>Natranaerobiales</taxon>
        <taxon>Natranaerobiaceae</taxon>
        <taxon>Natranaerobius</taxon>
    </lineage>
</organism>
<dbReference type="Proteomes" id="UP000001683">
    <property type="component" value="Chromosome"/>
</dbReference>
<feature type="domain" description="Flavoprotein" evidence="1">
    <location>
        <begin position="7"/>
        <end position="156"/>
    </location>
</feature>
<dbReference type="HOGENOM" id="CLU_118958_0_0_9"/>
<reference evidence="2 3" key="1">
    <citation type="submission" date="2008-04" db="EMBL/GenBank/DDBJ databases">
        <title>Complete sequence of chromosome of Natranaerobius thermophilus JW/NM-WN-LF.</title>
        <authorList>
            <consortium name="US DOE Joint Genome Institute"/>
            <person name="Copeland A."/>
            <person name="Lucas S."/>
            <person name="Lapidus A."/>
            <person name="Glavina del Rio T."/>
            <person name="Dalin E."/>
            <person name="Tice H."/>
            <person name="Bruce D."/>
            <person name="Goodwin L."/>
            <person name="Pitluck S."/>
            <person name="Chertkov O."/>
            <person name="Brettin T."/>
            <person name="Detter J.C."/>
            <person name="Han C."/>
            <person name="Kuske C.R."/>
            <person name="Schmutz J."/>
            <person name="Larimer F."/>
            <person name="Land M."/>
            <person name="Hauser L."/>
            <person name="Kyrpides N."/>
            <person name="Lykidis A."/>
            <person name="Mesbah N.M."/>
            <person name="Wiegel J."/>
        </authorList>
    </citation>
    <scope>NUCLEOTIDE SEQUENCE [LARGE SCALE GENOMIC DNA]</scope>
    <source>
        <strain evidence="3">ATCC BAA-1301 / DSM 18059 / JW/NM-WN-LF</strain>
    </source>
</reference>
<reference evidence="2 3" key="2">
    <citation type="journal article" date="2011" name="J. Bacteriol.">
        <title>Complete genome sequence of the anaerobic, halophilic alkalithermophile Natranaerobius thermophilus JW/NM-WN-LF.</title>
        <authorList>
            <person name="Zhao B."/>
            <person name="Mesbah N.M."/>
            <person name="Dalin E."/>
            <person name="Goodwin L."/>
            <person name="Nolan M."/>
            <person name="Pitluck S."/>
            <person name="Chertkov O."/>
            <person name="Brettin T.S."/>
            <person name="Han J."/>
            <person name="Larimer F.W."/>
            <person name="Land M.L."/>
            <person name="Hauser L."/>
            <person name="Kyrpides N."/>
            <person name="Wiegel J."/>
        </authorList>
    </citation>
    <scope>NUCLEOTIDE SEQUENCE [LARGE SCALE GENOMIC DNA]</scope>
    <source>
        <strain evidence="3">ATCC BAA-1301 / DSM 18059 / JW/NM-WN-LF</strain>
    </source>
</reference>
<sequence length="196" mass="21079">MNLTGLKVGFAVTSSHCTFDEAFKEIENIVEAGAEVYPIITPGVDNMNTRFGEAIEWKQKLVQITGKKLINSIVSAEPIGPQSFVDIIVIAPCTGNTIAKLANGITDTAVTMAAKAQLRNQKPVVIGVSTNDALGLNARNLGVLLNAKHVYFVPFFQDVPSKKPNSVISKMDLIIPTIQHALEGEQLQPLLLAGEE</sequence>
<dbReference type="NCBIfam" id="NF006161">
    <property type="entry name" value="PRK08305.1"/>
    <property type="match status" value="1"/>
</dbReference>
<dbReference type="PIRSF" id="PIRSF001390">
    <property type="entry name" value="Dipicolinate_synth_subunit_B"/>
    <property type="match status" value="1"/>
</dbReference>
<dbReference type="RefSeq" id="WP_012447913.1">
    <property type="nucleotide sequence ID" value="NC_010718.1"/>
</dbReference>
<dbReference type="Pfam" id="PF02441">
    <property type="entry name" value="Flavoprotein"/>
    <property type="match status" value="1"/>
</dbReference>
<dbReference type="InterPro" id="IPR036551">
    <property type="entry name" value="Flavin_trans-like"/>
</dbReference>
<evidence type="ECO:0000259" key="1">
    <source>
        <dbReference type="Pfam" id="PF02441"/>
    </source>
</evidence>
<dbReference type="InterPro" id="IPR014214">
    <property type="entry name" value="Dipicolinic_acid_synth_B"/>
</dbReference>
<name>B2A3B0_NATTJ</name>
<evidence type="ECO:0000313" key="3">
    <source>
        <dbReference type="Proteomes" id="UP000001683"/>
    </source>
</evidence>
<gene>
    <name evidence="2" type="ordered locus">Nther_1457</name>
</gene>
<dbReference type="Gene3D" id="3.40.50.1950">
    <property type="entry name" value="Flavin prenyltransferase-like"/>
    <property type="match status" value="1"/>
</dbReference>
<dbReference type="OrthoDB" id="9792688at2"/>